<dbReference type="AlphaFoldDB" id="A0A371GPQ1"/>
<dbReference type="SUPFAM" id="SSF53098">
    <property type="entry name" value="Ribonuclease H-like"/>
    <property type="match status" value="1"/>
</dbReference>
<evidence type="ECO:0008006" key="4">
    <source>
        <dbReference type="Google" id="ProtNLM"/>
    </source>
</evidence>
<evidence type="ECO:0000256" key="1">
    <source>
        <dbReference type="SAM" id="MobiDB-lite"/>
    </source>
</evidence>
<evidence type="ECO:0000313" key="2">
    <source>
        <dbReference type="EMBL" id="RDX92333.1"/>
    </source>
</evidence>
<name>A0A371GPQ1_MUCPR</name>
<sequence>MWGVDILGPFPPAAAHVKFLIIAVDYFTKWIEVELVATITTKRIKKFRTSTNKRASRISQQSGAEGLKEEIRRRQRTMSRGTTSRCGEKSFLTGTRG</sequence>
<gene>
    <name evidence="2" type="ORF">CR513_25545</name>
</gene>
<feature type="non-terminal residue" evidence="2">
    <location>
        <position position="1"/>
    </location>
</feature>
<dbReference type="InterPro" id="IPR036397">
    <property type="entry name" value="RNaseH_sf"/>
</dbReference>
<dbReference type="InterPro" id="IPR012337">
    <property type="entry name" value="RNaseH-like_sf"/>
</dbReference>
<dbReference type="GO" id="GO:0003676">
    <property type="term" value="F:nucleic acid binding"/>
    <property type="evidence" value="ECO:0007669"/>
    <property type="project" value="InterPro"/>
</dbReference>
<reference evidence="2" key="1">
    <citation type="submission" date="2018-05" db="EMBL/GenBank/DDBJ databases">
        <title>Draft genome of Mucuna pruriens seed.</title>
        <authorList>
            <person name="Nnadi N.E."/>
            <person name="Vos R."/>
            <person name="Hasami M.H."/>
            <person name="Devisetty U.K."/>
            <person name="Aguiy J.C."/>
        </authorList>
    </citation>
    <scope>NUCLEOTIDE SEQUENCE [LARGE SCALE GENOMIC DNA]</scope>
    <source>
        <strain evidence="2">JCA_2017</strain>
    </source>
</reference>
<accession>A0A371GPQ1</accession>
<comment type="caution">
    <text evidence="2">The sequence shown here is derived from an EMBL/GenBank/DDBJ whole genome shotgun (WGS) entry which is preliminary data.</text>
</comment>
<protein>
    <recommendedName>
        <fullName evidence="4">Integrase catalytic domain-containing protein</fullName>
    </recommendedName>
</protein>
<proteinExistence type="predicted"/>
<evidence type="ECO:0000313" key="3">
    <source>
        <dbReference type="Proteomes" id="UP000257109"/>
    </source>
</evidence>
<organism evidence="2 3">
    <name type="scientific">Mucuna pruriens</name>
    <name type="common">Velvet bean</name>
    <name type="synonym">Dolichos pruriens</name>
    <dbReference type="NCBI Taxonomy" id="157652"/>
    <lineage>
        <taxon>Eukaryota</taxon>
        <taxon>Viridiplantae</taxon>
        <taxon>Streptophyta</taxon>
        <taxon>Embryophyta</taxon>
        <taxon>Tracheophyta</taxon>
        <taxon>Spermatophyta</taxon>
        <taxon>Magnoliopsida</taxon>
        <taxon>eudicotyledons</taxon>
        <taxon>Gunneridae</taxon>
        <taxon>Pentapetalae</taxon>
        <taxon>rosids</taxon>
        <taxon>fabids</taxon>
        <taxon>Fabales</taxon>
        <taxon>Fabaceae</taxon>
        <taxon>Papilionoideae</taxon>
        <taxon>50 kb inversion clade</taxon>
        <taxon>NPAAA clade</taxon>
        <taxon>indigoferoid/millettioid clade</taxon>
        <taxon>Phaseoleae</taxon>
        <taxon>Mucuna</taxon>
    </lineage>
</organism>
<dbReference type="Proteomes" id="UP000257109">
    <property type="component" value="Unassembled WGS sequence"/>
</dbReference>
<dbReference type="OrthoDB" id="1433105at2759"/>
<feature type="region of interest" description="Disordered" evidence="1">
    <location>
        <begin position="50"/>
        <end position="97"/>
    </location>
</feature>
<keyword evidence="3" id="KW-1185">Reference proteome</keyword>
<dbReference type="EMBL" id="QJKJ01004889">
    <property type="protein sequence ID" value="RDX92333.1"/>
    <property type="molecule type" value="Genomic_DNA"/>
</dbReference>
<dbReference type="Gene3D" id="3.30.420.10">
    <property type="entry name" value="Ribonuclease H-like superfamily/Ribonuclease H"/>
    <property type="match status" value="1"/>
</dbReference>